<dbReference type="PROSITE" id="PS51257">
    <property type="entry name" value="PROKAR_LIPOPROTEIN"/>
    <property type="match status" value="1"/>
</dbReference>
<organism evidence="2 3">
    <name type="scientific">Chryseobacterium kwangjuense</name>
    <dbReference type="NCBI Taxonomy" id="267125"/>
    <lineage>
        <taxon>Bacteria</taxon>
        <taxon>Pseudomonadati</taxon>
        <taxon>Bacteroidota</taxon>
        <taxon>Flavobacteriia</taxon>
        <taxon>Flavobacteriales</taxon>
        <taxon>Weeksellaceae</taxon>
        <taxon>Chryseobacterium group</taxon>
        <taxon>Chryseobacterium</taxon>
    </lineage>
</organism>
<accession>A0A135WDG0</accession>
<name>A0A135WDG0_9FLAO</name>
<gene>
    <name evidence="2" type="ORF">AU378_11035</name>
</gene>
<reference evidence="3" key="1">
    <citation type="submission" date="2015-12" db="EMBL/GenBank/DDBJ databases">
        <title>Genome sequence of a biocontrol rhizobacterium Chryseobacterium kwangjuense strain KJ1R5 isolated from pepper (Capsicum annuum L.).</title>
        <authorList>
            <person name="Jeong J.-J."/>
            <person name="Park H."/>
            <person name="Mannaa M."/>
            <person name="Sang M.K."/>
            <person name="Choi I.-G."/>
            <person name="Kim K.D."/>
        </authorList>
    </citation>
    <scope>NUCLEOTIDE SEQUENCE [LARGE SCALE GENOMIC DNA]</scope>
    <source>
        <strain evidence="3">KJ1R5</strain>
    </source>
</reference>
<reference evidence="2 3" key="2">
    <citation type="journal article" date="2016" name="Genome Announc.">
        <title>Draft Genome Sequence of a Biocontrol Rhizobacterium, Chryseobacterium kwangjuense Strain KJ1R5, Isolated from Pepper (Capsicum annuum).</title>
        <authorList>
            <person name="Jeong J.J."/>
            <person name="Park H."/>
            <person name="Park B.H."/>
            <person name="Mannaa M."/>
            <person name="Sang M.K."/>
            <person name="Choi I.G."/>
            <person name="Kim K.D."/>
        </authorList>
    </citation>
    <scope>NUCLEOTIDE SEQUENCE [LARGE SCALE GENOMIC DNA]</scope>
    <source>
        <strain evidence="2 3">KJ1R5</strain>
    </source>
</reference>
<evidence type="ECO:0000313" key="3">
    <source>
        <dbReference type="Proteomes" id="UP000070513"/>
    </source>
</evidence>
<keyword evidence="1" id="KW-0472">Membrane</keyword>
<feature type="transmembrane region" description="Helical" evidence="1">
    <location>
        <begin position="7"/>
        <end position="25"/>
    </location>
</feature>
<sequence length="182" mass="21320">MKRKLKYLGITLLLAISCLLFLFIYKLDTVYIDSSIKGKAIKELKRKKYLSFLDDNKKQVSTDISLGKNETDTVYWQCKINEHEIFKSIQKINFHIGDGYSGTNINIIKTSKKYITFIKDYSDNMKENQKKYSIENQKLILDKKNYQKGDSIYGKINLKIQESVNKESSVYYIDGYFKGKIN</sequence>
<keyword evidence="1" id="KW-0812">Transmembrane</keyword>
<evidence type="ECO:0000313" key="2">
    <source>
        <dbReference type="EMBL" id="KXH82964.1"/>
    </source>
</evidence>
<evidence type="ECO:0000256" key="1">
    <source>
        <dbReference type="SAM" id="Phobius"/>
    </source>
</evidence>
<dbReference type="Proteomes" id="UP000070513">
    <property type="component" value="Unassembled WGS sequence"/>
</dbReference>
<dbReference type="AlphaFoldDB" id="A0A135WDG0"/>
<dbReference type="OrthoDB" id="1254750at2"/>
<dbReference type="RefSeq" id="WP_062651064.1">
    <property type="nucleotide sequence ID" value="NZ_LPUR01000011.1"/>
</dbReference>
<dbReference type="EMBL" id="LPUR01000011">
    <property type="protein sequence ID" value="KXH82964.1"/>
    <property type="molecule type" value="Genomic_DNA"/>
</dbReference>
<proteinExistence type="predicted"/>
<protein>
    <submittedName>
        <fullName evidence="2">Uncharacterized protein</fullName>
    </submittedName>
</protein>
<comment type="caution">
    <text evidence="2">The sequence shown here is derived from an EMBL/GenBank/DDBJ whole genome shotgun (WGS) entry which is preliminary data.</text>
</comment>
<keyword evidence="1" id="KW-1133">Transmembrane helix</keyword>